<dbReference type="Gene3D" id="3.40.50.300">
    <property type="entry name" value="P-loop containing nucleotide triphosphate hydrolases"/>
    <property type="match status" value="2"/>
</dbReference>
<dbReference type="EC" id="5.6.2.4" evidence="5"/>
<keyword evidence="2" id="KW-0547">Nucleotide-binding</keyword>
<keyword evidence="3" id="KW-0067">ATP-binding</keyword>
<evidence type="ECO:0000256" key="2">
    <source>
        <dbReference type="ARBA" id="ARBA00022741"/>
    </source>
</evidence>
<dbReference type="EMBL" id="AZHA01000094">
    <property type="protein sequence ID" value="KZZ99751.1"/>
    <property type="molecule type" value="Genomic_DNA"/>
</dbReference>
<dbReference type="Pfam" id="PF00271">
    <property type="entry name" value="Helicase_C"/>
    <property type="match status" value="1"/>
</dbReference>
<feature type="compositionally biased region" description="Low complexity" evidence="6">
    <location>
        <begin position="1349"/>
        <end position="1360"/>
    </location>
</feature>
<feature type="region of interest" description="Disordered" evidence="6">
    <location>
        <begin position="1568"/>
        <end position="1591"/>
    </location>
</feature>
<accession>A0A168FDD1</accession>
<dbReference type="GO" id="GO:0005737">
    <property type="term" value="C:cytoplasm"/>
    <property type="evidence" value="ECO:0007669"/>
    <property type="project" value="TreeGrafter"/>
</dbReference>
<dbReference type="InterPro" id="IPR014001">
    <property type="entry name" value="Helicase_ATP-bd"/>
</dbReference>
<feature type="compositionally biased region" description="Basic and acidic residues" evidence="6">
    <location>
        <begin position="1314"/>
        <end position="1323"/>
    </location>
</feature>
<dbReference type="InterPro" id="IPR011545">
    <property type="entry name" value="DEAD/DEAH_box_helicase_dom"/>
</dbReference>
<organism evidence="9 10">
    <name type="scientific">Beauveria brongniartii RCEF 3172</name>
    <dbReference type="NCBI Taxonomy" id="1081107"/>
    <lineage>
        <taxon>Eukaryota</taxon>
        <taxon>Fungi</taxon>
        <taxon>Dikarya</taxon>
        <taxon>Ascomycota</taxon>
        <taxon>Pezizomycotina</taxon>
        <taxon>Sordariomycetes</taxon>
        <taxon>Hypocreomycetidae</taxon>
        <taxon>Hypocreales</taxon>
        <taxon>Cordycipitaceae</taxon>
        <taxon>Beauveria</taxon>
        <taxon>Beauveria brongniartii</taxon>
    </lineage>
</organism>
<dbReference type="Pfam" id="PF12013">
    <property type="entry name" value="OrsD"/>
    <property type="match status" value="1"/>
</dbReference>
<evidence type="ECO:0000313" key="9">
    <source>
        <dbReference type="EMBL" id="KZZ99751.1"/>
    </source>
</evidence>
<dbReference type="GO" id="GO:0003676">
    <property type="term" value="F:nucleic acid binding"/>
    <property type="evidence" value="ECO:0007669"/>
    <property type="project" value="InterPro"/>
</dbReference>
<dbReference type="Pfam" id="PF00270">
    <property type="entry name" value="DEAD"/>
    <property type="match status" value="1"/>
</dbReference>
<comment type="catalytic activity">
    <reaction evidence="4">
        <text>Couples ATP hydrolysis with the unwinding of duplex DNA by translocating in the 3'-5' direction.</text>
        <dbReference type="EC" id="5.6.2.4"/>
    </reaction>
</comment>
<name>A0A168FDD1_9HYPO</name>
<gene>
    <name evidence="9" type="ORF">BBO_09474</name>
</gene>
<evidence type="ECO:0000256" key="6">
    <source>
        <dbReference type="SAM" id="MobiDB-lite"/>
    </source>
</evidence>
<reference evidence="9 10" key="1">
    <citation type="journal article" date="2016" name="Genome Biol. Evol.">
        <title>Divergent and convergent evolution of fungal pathogenicity.</title>
        <authorList>
            <person name="Shang Y."/>
            <person name="Xiao G."/>
            <person name="Zheng P."/>
            <person name="Cen K."/>
            <person name="Zhan S."/>
            <person name="Wang C."/>
        </authorList>
    </citation>
    <scope>NUCLEOTIDE SEQUENCE [LARGE SCALE GENOMIC DNA]</scope>
    <source>
        <strain evidence="9 10">RCEF 3172</strain>
    </source>
</reference>
<protein>
    <recommendedName>
        <fullName evidence="5">DNA 3'-5' helicase</fullName>
        <ecNumber evidence="5">5.6.2.4</ecNumber>
    </recommendedName>
</protein>
<dbReference type="GO" id="GO:0043138">
    <property type="term" value="F:3'-5' DNA helicase activity"/>
    <property type="evidence" value="ECO:0007669"/>
    <property type="project" value="UniProtKB-EC"/>
</dbReference>
<dbReference type="Proteomes" id="UP000076863">
    <property type="component" value="Unassembled WGS sequence"/>
</dbReference>
<evidence type="ECO:0000256" key="5">
    <source>
        <dbReference type="ARBA" id="ARBA00034808"/>
    </source>
</evidence>
<dbReference type="InterPro" id="IPR022698">
    <property type="entry name" value="OrsD"/>
</dbReference>
<keyword evidence="10" id="KW-1185">Reference proteome</keyword>
<feature type="compositionally biased region" description="Basic and acidic residues" evidence="6">
    <location>
        <begin position="873"/>
        <end position="884"/>
    </location>
</feature>
<dbReference type="GO" id="GO:0009378">
    <property type="term" value="F:four-way junction helicase activity"/>
    <property type="evidence" value="ECO:0007669"/>
    <property type="project" value="TreeGrafter"/>
</dbReference>
<evidence type="ECO:0000256" key="3">
    <source>
        <dbReference type="ARBA" id="ARBA00022840"/>
    </source>
</evidence>
<dbReference type="SMART" id="SM00487">
    <property type="entry name" value="DEXDc"/>
    <property type="match status" value="1"/>
</dbReference>
<sequence length="1591" mass="177341">MYPFIYVQQYKLLVCTRCQMGCVADEVMSHMQNQHKDITSKQRKEIKEATTEYTEAIQSQKDINTIQIPDPESPPLEWLGPPKENGFRCVHCGFITRADRVMRDHATTQHQWVNPRQRGGQSKKKLIGDEVVLPWVKGVLHQRFFSSRAGSRWFEVGRTLAQEGAAESSTHVALRLARQRAEALAKPALGLIDTYNEREGPNSWLRRTGWAEHFAGHTQQWLLTLQRPLEAQEHLAIAVAEQTREIIVKAEEITARANINIATLFEIHRTSVGEKPRMPLSTQLDTPTYTKYRDEFVRIIVALVRMLQSPQTTKCLVKLSKPQAKGWEDIQQEHACFAKARDRGNDDQSTIERSVRLWLVSLICHEIHGSELSNGLIAAIGATDMRDDGAWSPSQDTTQRMSAVIRVSRVLALQHCWLERDELVRALPQGDETPDEAGVPSLFTLVRDRTRRYMVRLDGHAQAEPTPMDWLLEARAYGFKINNTTPTEPHIWWDDTQQIVHYKQLTLHMSQLSHMIHSVVGEARIAMGHATFCEDEGLADLPPIPWPSIADDVDRDVVGYSFLDDSRNGWVGKKSFWLLNRITHRKDLHGRWLRGEGLRDDAVRQWAVHANTIREKLLFLMHMTSMPARATEIIGVRFRNTANGGLRNIVIIDSMVAFVTAYHKNVRQSGQAKIIHRFIPREVGQLLVWYLWLVLPFWQTALSLLADVNPDSTFLVSPFLWSKQVAMATSSPAMTDPDQMSTSTVPTQTWASDELRRVMVDCSQRHLGQHLGPRDWRQTVKSIAHRHIRVSVLKLHSIGLADAADDPDSGAEDDPIDLQAGHTSYTANLVYGREIGLGNLGLRAKAEEFRVVSTKWHQFLGLGGTAQAAQQPDPRKRPLADQQRDSATVARIKRLRTTTTTAQLEQVLGAGQRPRGKQEQVLDAIKSGHTPVMYIAGTGEGKSLAFMLPAACSPDGVNIVIVPLLLLEKDIERRCDELGINATVWRPGQQNKLTTVILVTPESAVSPTFNTFVQPMLRRGDVDRVVVDECHVILDARKPDGKTPGFRPKLFELGDAVASWCVQIVLLTATLPPAHEPELLQRLGLTQSRPLVFRSSTVRRNIRYGVVSVAGRPGQGQQSAEEDAVVDAIQADSRRRAIVYVSSRSRADALGSRLGCRVFHSTVGSTREKEINYEAWATLETGHAVATGALGLGVNVADIELVVHCGLPRNLPDYCQESGRGGRDGRKALSLIVHCPEDGPHPDDGTPRRRQVLDLARGDRCRRAILDSVMDGVYDRVACQDDEEPCDVCRPTPPPLDRAAVARRLPRPGTPPPERPRPRHELASDPITDGGGDTPPRFASQCGSDDGHQQPPTVSSQPSSDGGHDSAGEAAAAALVAQRQNKARQLQQLSLRRQQDAAELIQQLRVSVADWAGGCVFCRVVDPTRPTHAEEQCTERADSMVQRFNAAVNAFHTRFVGHTSMAKYSGCFYCKLPPSICAKWIPIAGHQAKFSMNKNADCTYPGIIARVYCAAELLVDEPDIFLAAVARRVDPHVVRVNDAWLARKRNFGAQLDGSNLSHATLRIMQALDEQEGSQPPRLTTAPVRPNQEPGR</sequence>
<feature type="domain" description="Helicase C-terminal" evidence="8">
    <location>
        <begin position="1121"/>
        <end position="1273"/>
    </location>
</feature>
<dbReference type="PANTHER" id="PTHR13710">
    <property type="entry name" value="DNA HELICASE RECQ FAMILY MEMBER"/>
    <property type="match status" value="1"/>
</dbReference>
<dbReference type="PROSITE" id="PS51192">
    <property type="entry name" value="HELICASE_ATP_BIND_1"/>
    <property type="match status" value="1"/>
</dbReference>
<feature type="region of interest" description="Disordered" evidence="6">
    <location>
        <begin position="1283"/>
        <end position="1369"/>
    </location>
</feature>
<comment type="caution">
    <text evidence="9">The sequence shown here is derived from an EMBL/GenBank/DDBJ whole genome shotgun (WGS) entry which is preliminary data.</text>
</comment>
<dbReference type="GO" id="GO:0000724">
    <property type="term" value="P:double-strand break repair via homologous recombination"/>
    <property type="evidence" value="ECO:0007669"/>
    <property type="project" value="TreeGrafter"/>
</dbReference>
<feature type="domain" description="Helicase ATP-binding" evidence="7">
    <location>
        <begin position="923"/>
        <end position="1089"/>
    </location>
</feature>
<dbReference type="SUPFAM" id="SSF52540">
    <property type="entry name" value="P-loop containing nucleoside triphosphate hydrolases"/>
    <property type="match status" value="1"/>
</dbReference>
<evidence type="ECO:0000256" key="4">
    <source>
        <dbReference type="ARBA" id="ARBA00034617"/>
    </source>
</evidence>
<dbReference type="OrthoDB" id="5148578at2759"/>
<dbReference type="GO" id="GO:0005524">
    <property type="term" value="F:ATP binding"/>
    <property type="evidence" value="ECO:0007669"/>
    <property type="project" value="UniProtKB-KW"/>
</dbReference>
<dbReference type="PROSITE" id="PS51194">
    <property type="entry name" value="HELICASE_CTER"/>
    <property type="match status" value="1"/>
</dbReference>
<evidence type="ECO:0000259" key="7">
    <source>
        <dbReference type="PROSITE" id="PS51192"/>
    </source>
</evidence>
<feature type="region of interest" description="Disordered" evidence="6">
    <location>
        <begin position="863"/>
        <end position="887"/>
    </location>
</feature>
<evidence type="ECO:0000313" key="10">
    <source>
        <dbReference type="Proteomes" id="UP000076863"/>
    </source>
</evidence>
<evidence type="ECO:0000256" key="1">
    <source>
        <dbReference type="ARBA" id="ARBA00005446"/>
    </source>
</evidence>
<dbReference type="GO" id="GO:0005694">
    <property type="term" value="C:chromosome"/>
    <property type="evidence" value="ECO:0007669"/>
    <property type="project" value="TreeGrafter"/>
</dbReference>
<dbReference type="PANTHER" id="PTHR13710:SF154">
    <property type="entry name" value="RECQ HELICASE, PUTATIVE (AFU_ORTHOLOGUE AFUA_6G14720)-RELATED"/>
    <property type="match status" value="1"/>
</dbReference>
<comment type="similarity">
    <text evidence="1">Belongs to the helicase family. RecQ subfamily.</text>
</comment>
<evidence type="ECO:0000259" key="8">
    <source>
        <dbReference type="PROSITE" id="PS51194"/>
    </source>
</evidence>
<dbReference type="SMART" id="SM00490">
    <property type="entry name" value="HELICc"/>
    <property type="match status" value="1"/>
</dbReference>
<dbReference type="InterPro" id="IPR027417">
    <property type="entry name" value="P-loop_NTPase"/>
</dbReference>
<proteinExistence type="inferred from homology"/>
<dbReference type="InterPro" id="IPR001650">
    <property type="entry name" value="Helicase_C-like"/>
</dbReference>